<evidence type="ECO:0000256" key="4">
    <source>
        <dbReference type="ARBA" id="ARBA00009461"/>
    </source>
</evidence>
<comment type="subcellular location">
    <subcellularLocation>
        <location evidence="3">Cytoplasm</location>
    </subcellularLocation>
    <subcellularLocation>
        <location evidence="2">Nucleus</location>
    </subcellularLocation>
</comment>
<keyword evidence="6" id="KW-0963">Cytoplasm</keyword>
<comment type="caution">
    <text evidence="9">The sequence shown here is derived from an EMBL/GenBank/DDBJ whole genome shotgun (WGS) entry which is preliminary data.</text>
</comment>
<proteinExistence type="inferred from homology"/>
<evidence type="ECO:0000256" key="1">
    <source>
        <dbReference type="ARBA" id="ARBA00002738"/>
    </source>
</evidence>
<keyword evidence="7" id="KW-0539">Nucleus</keyword>
<protein>
    <recommendedName>
        <fullName evidence="5">Restriction of telomere capping protein 4</fullName>
    </recommendedName>
</protein>
<sequence length="165" mass="18702">CAQHRFETTILPRAMAEKWPSSPDFGTLWQRILAMRGVLLDVAKAPRTSAYFWACKAHYEGKGISWAHAGSAMNQFSDIQRQAEFGAGYYGSIGLEIIEKIVAFLFPDHNNRPQSHTEIPYNFFLRETLIPEAVVRLVQDDFSVSVSRAQEIIKASHTFGMFLHP</sequence>
<evidence type="ECO:0000259" key="8">
    <source>
        <dbReference type="Pfam" id="PF14474"/>
    </source>
</evidence>
<evidence type="ECO:0000313" key="10">
    <source>
        <dbReference type="Proteomes" id="UP001219525"/>
    </source>
</evidence>
<reference evidence="9" key="1">
    <citation type="submission" date="2023-03" db="EMBL/GenBank/DDBJ databases">
        <title>Massive genome expansion in bonnet fungi (Mycena s.s.) driven by repeated elements and novel gene families across ecological guilds.</title>
        <authorList>
            <consortium name="Lawrence Berkeley National Laboratory"/>
            <person name="Harder C.B."/>
            <person name="Miyauchi S."/>
            <person name="Viragh M."/>
            <person name="Kuo A."/>
            <person name="Thoen E."/>
            <person name="Andreopoulos B."/>
            <person name="Lu D."/>
            <person name="Skrede I."/>
            <person name="Drula E."/>
            <person name="Henrissat B."/>
            <person name="Morin E."/>
            <person name="Kohler A."/>
            <person name="Barry K."/>
            <person name="LaButti K."/>
            <person name="Morin E."/>
            <person name="Salamov A."/>
            <person name="Lipzen A."/>
            <person name="Mereny Z."/>
            <person name="Hegedus B."/>
            <person name="Baldrian P."/>
            <person name="Stursova M."/>
            <person name="Weitz H."/>
            <person name="Taylor A."/>
            <person name="Grigoriev I.V."/>
            <person name="Nagy L.G."/>
            <person name="Martin F."/>
            <person name="Kauserud H."/>
        </authorList>
    </citation>
    <scope>NUCLEOTIDE SEQUENCE</scope>
    <source>
        <strain evidence="9">9144</strain>
    </source>
</reference>
<name>A0AAD6VUP8_9AGAR</name>
<feature type="non-terminal residue" evidence="9">
    <location>
        <position position="165"/>
    </location>
</feature>
<keyword evidence="10" id="KW-1185">Reference proteome</keyword>
<feature type="non-terminal residue" evidence="9">
    <location>
        <position position="1"/>
    </location>
</feature>
<dbReference type="PANTHER" id="PTHR41391:SF1">
    <property type="entry name" value="RESTRICTION OF TELOMERE CAPPING PROTEIN 4"/>
    <property type="match status" value="1"/>
</dbReference>
<dbReference type="GO" id="GO:0005737">
    <property type="term" value="C:cytoplasm"/>
    <property type="evidence" value="ECO:0007669"/>
    <property type="project" value="UniProtKB-SubCell"/>
</dbReference>
<dbReference type="InterPro" id="IPR039024">
    <property type="entry name" value="RTC4"/>
</dbReference>
<dbReference type="PANTHER" id="PTHR41391">
    <property type="entry name" value="RESTRICTION OF TELOMERE CAPPING PROTEIN 4"/>
    <property type="match status" value="1"/>
</dbReference>
<accession>A0AAD6VUP8</accession>
<gene>
    <name evidence="9" type="ORF">GGX14DRAFT_312950</name>
</gene>
<dbReference type="Proteomes" id="UP001219525">
    <property type="component" value="Unassembled WGS sequence"/>
</dbReference>
<comment type="function">
    <text evidence="1">May be involved in a process influencing telomere capping.</text>
</comment>
<evidence type="ECO:0000256" key="5">
    <source>
        <dbReference type="ARBA" id="ARBA00015162"/>
    </source>
</evidence>
<comment type="similarity">
    <text evidence="4">Belongs to the RTC4 family.</text>
</comment>
<evidence type="ECO:0000256" key="6">
    <source>
        <dbReference type="ARBA" id="ARBA00022490"/>
    </source>
</evidence>
<dbReference type="AlphaFoldDB" id="A0AAD6VUP8"/>
<dbReference type="GO" id="GO:0005634">
    <property type="term" value="C:nucleus"/>
    <property type="evidence" value="ECO:0007669"/>
    <property type="project" value="UniProtKB-SubCell"/>
</dbReference>
<dbReference type="Pfam" id="PF14474">
    <property type="entry name" value="RTC4"/>
    <property type="match status" value="1"/>
</dbReference>
<feature type="domain" description="Restriction of telomere capping protein 4 C-terminal" evidence="8">
    <location>
        <begin position="71"/>
        <end position="164"/>
    </location>
</feature>
<dbReference type="InterPro" id="IPR028094">
    <property type="entry name" value="RTC4_C"/>
</dbReference>
<dbReference type="EMBL" id="JARJCW010000009">
    <property type="protein sequence ID" value="KAJ7220881.1"/>
    <property type="molecule type" value="Genomic_DNA"/>
</dbReference>
<evidence type="ECO:0000313" key="9">
    <source>
        <dbReference type="EMBL" id="KAJ7220881.1"/>
    </source>
</evidence>
<evidence type="ECO:0000256" key="3">
    <source>
        <dbReference type="ARBA" id="ARBA00004496"/>
    </source>
</evidence>
<evidence type="ECO:0000256" key="7">
    <source>
        <dbReference type="ARBA" id="ARBA00023242"/>
    </source>
</evidence>
<evidence type="ECO:0000256" key="2">
    <source>
        <dbReference type="ARBA" id="ARBA00004123"/>
    </source>
</evidence>
<organism evidence="9 10">
    <name type="scientific">Mycena pura</name>
    <dbReference type="NCBI Taxonomy" id="153505"/>
    <lineage>
        <taxon>Eukaryota</taxon>
        <taxon>Fungi</taxon>
        <taxon>Dikarya</taxon>
        <taxon>Basidiomycota</taxon>
        <taxon>Agaricomycotina</taxon>
        <taxon>Agaricomycetes</taxon>
        <taxon>Agaricomycetidae</taxon>
        <taxon>Agaricales</taxon>
        <taxon>Marasmiineae</taxon>
        <taxon>Mycenaceae</taxon>
        <taxon>Mycena</taxon>
    </lineage>
</organism>